<name>A0A6H1UE54_9GAMM</name>
<evidence type="ECO:0000259" key="2">
    <source>
        <dbReference type="PROSITE" id="PS51671"/>
    </source>
</evidence>
<dbReference type="InterPro" id="IPR045865">
    <property type="entry name" value="ACT-like_dom_sf"/>
</dbReference>
<dbReference type="KEGG" id="fes:HER31_08495"/>
<evidence type="ECO:0000313" key="4">
    <source>
        <dbReference type="Proteomes" id="UP000501602"/>
    </source>
</evidence>
<dbReference type="InterPro" id="IPR050990">
    <property type="entry name" value="UPF0237/GcvR_regulator"/>
</dbReference>
<keyword evidence="1" id="KW-0804">Transcription</keyword>
<dbReference type="GO" id="GO:0005737">
    <property type="term" value="C:cytoplasm"/>
    <property type="evidence" value="ECO:0007669"/>
    <property type="project" value="UniProtKB-SubCell"/>
</dbReference>
<dbReference type="PROSITE" id="PS51671">
    <property type="entry name" value="ACT"/>
    <property type="match status" value="1"/>
</dbReference>
<evidence type="ECO:0000313" key="3">
    <source>
        <dbReference type="EMBL" id="QIZ76909.1"/>
    </source>
</evidence>
<accession>A0A6H1UE54</accession>
<comment type="subcellular location">
    <subcellularLocation>
        <location evidence="1">Cytoplasm</location>
    </subcellularLocation>
</comment>
<protein>
    <recommendedName>
        <fullName evidence="1">Glycine cleavage system transcriptional repressor</fullName>
    </recommendedName>
</protein>
<organism evidence="3 4">
    <name type="scientific">Ferrimonas lipolytica</name>
    <dbReference type="NCBI Taxonomy" id="2724191"/>
    <lineage>
        <taxon>Bacteria</taxon>
        <taxon>Pseudomonadati</taxon>
        <taxon>Pseudomonadota</taxon>
        <taxon>Gammaproteobacteria</taxon>
        <taxon>Alteromonadales</taxon>
        <taxon>Ferrimonadaceae</taxon>
        <taxon>Ferrimonas</taxon>
    </lineage>
</organism>
<dbReference type="EMBL" id="CP051180">
    <property type="protein sequence ID" value="QIZ76909.1"/>
    <property type="molecule type" value="Genomic_DNA"/>
</dbReference>
<reference evidence="3 4" key="1">
    <citation type="submission" date="2020-04" db="EMBL/GenBank/DDBJ databases">
        <title>Ferrimonas sp. S7 isolated from sea water.</title>
        <authorList>
            <person name="Bae S.S."/>
            <person name="Baek K."/>
        </authorList>
    </citation>
    <scope>NUCLEOTIDE SEQUENCE [LARGE SCALE GENOMIC DNA]</scope>
    <source>
        <strain evidence="3 4">S7</strain>
    </source>
</reference>
<dbReference type="Pfam" id="PF13740">
    <property type="entry name" value="ACT_6"/>
    <property type="match status" value="1"/>
</dbReference>
<dbReference type="Proteomes" id="UP000501602">
    <property type="component" value="Chromosome"/>
</dbReference>
<dbReference type="PANTHER" id="PTHR34875">
    <property type="entry name" value="UPF0237 PROTEIN MJ1558"/>
    <property type="match status" value="1"/>
</dbReference>
<dbReference type="FunFam" id="3.30.70.260:FF:000005">
    <property type="entry name" value="Glycine cleavage system transcriptional repressor"/>
    <property type="match status" value="1"/>
</dbReference>
<keyword evidence="4" id="KW-1185">Reference proteome</keyword>
<dbReference type="Pfam" id="PF01842">
    <property type="entry name" value="ACT"/>
    <property type="match status" value="1"/>
</dbReference>
<dbReference type="InterPro" id="IPR016867">
    <property type="entry name" value="GcvR"/>
</dbReference>
<proteinExistence type="predicted"/>
<feature type="domain" description="ACT" evidence="2">
    <location>
        <begin position="93"/>
        <end position="175"/>
    </location>
</feature>
<gene>
    <name evidence="3" type="ORF">HER31_08495</name>
</gene>
<dbReference type="GO" id="GO:0006355">
    <property type="term" value="P:regulation of DNA-templated transcription"/>
    <property type="evidence" value="ECO:0007669"/>
    <property type="project" value="UniProtKB-UniRule"/>
</dbReference>
<dbReference type="SUPFAM" id="SSF55021">
    <property type="entry name" value="ACT-like"/>
    <property type="match status" value="2"/>
</dbReference>
<dbReference type="PANTHER" id="PTHR34875:SF5">
    <property type="entry name" value="GLYCINE CLEAVAGE SYSTEM TRANSCRIPTIONAL REPRESSOR"/>
    <property type="match status" value="1"/>
</dbReference>
<dbReference type="RefSeq" id="WP_168660170.1">
    <property type="nucleotide sequence ID" value="NZ_CP051180.1"/>
</dbReference>
<dbReference type="AlphaFoldDB" id="A0A6H1UE54"/>
<keyword evidence="1" id="KW-0678">Repressor</keyword>
<keyword evidence="1" id="KW-0963">Cytoplasm</keyword>
<evidence type="ECO:0000256" key="1">
    <source>
        <dbReference type="PIRNR" id="PIRNR028103"/>
    </source>
</evidence>
<dbReference type="PIRSF" id="PIRSF028103">
    <property type="entry name" value="GcvR"/>
    <property type="match status" value="1"/>
</dbReference>
<sequence length="179" mass="19761">MSHFLAVTAMGTDRPGIVYELAKLTSACDCDIIDSRVAIFGNEFTLIMLVAGDYSAITRLESELPVQAAQLDLMTIAKRTSRHSAESYTARLVVQFEGEDKRGTMRKITQFLADRELSLAGFSSHADKDDDISGLQQLEVRINLTSKVDLDDLEQSLQALAQQIGLSCNITRMENQVSD</sequence>
<dbReference type="Gene3D" id="3.30.70.260">
    <property type="match status" value="2"/>
</dbReference>
<dbReference type="InterPro" id="IPR002912">
    <property type="entry name" value="ACT_dom"/>
</dbReference>